<dbReference type="NCBIfam" id="TIGR01930">
    <property type="entry name" value="AcCoA-C-Actrans"/>
    <property type="match status" value="1"/>
</dbReference>
<dbReference type="InterPro" id="IPR016039">
    <property type="entry name" value="Thiolase-like"/>
</dbReference>
<reference evidence="8 9" key="1">
    <citation type="submission" date="2019-02" db="EMBL/GenBank/DDBJ databases">
        <title>Deep-cultivation of Planctomycetes and their phenomic and genomic characterization uncovers novel biology.</title>
        <authorList>
            <person name="Wiegand S."/>
            <person name="Jogler M."/>
            <person name="Boedeker C."/>
            <person name="Pinto D."/>
            <person name="Vollmers J."/>
            <person name="Rivas-Marin E."/>
            <person name="Kohn T."/>
            <person name="Peeters S.H."/>
            <person name="Heuer A."/>
            <person name="Rast P."/>
            <person name="Oberbeckmann S."/>
            <person name="Bunk B."/>
            <person name="Jeske O."/>
            <person name="Meyerdierks A."/>
            <person name="Storesund J.E."/>
            <person name="Kallscheuer N."/>
            <person name="Luecker S."/>
            <person name="Lage O.M."/>
            <person name="Pohl T."/>
            <person name="Merkel B.J."/>
            <person name="Hornburger P."/>
            <person name="Mueller R.-W."/>
            <person name="Bruemmer F."/>
            <person name="Labrenz M."/>
            <person name="Spormann A.M."/>
            <person name="Op den Camp H."/>
            <person name="Overmann J."/>
            <person name="Amann R."/>
            <person name="Jetten M.S.M."/>
            <person name="Mascher T."/>
            <person name="Medema M.H."/>
            <person name="Devos D.P."/>
            <person name="Kaster A.-K."/>
            <person name="Ovreas L."/>
            <person name="Rohde M."/>
            <person name="Galperin M.Y."/>
            <person name="Jogler C."/>
        </authorList>
    </citation>
    <scope>NUCLEOTIDE SEQUENCE [LARGE SCALE GENOMIC DNA]</scope>
    <source>
        <strain evidence="8 9">Mal4</strain>
    </source>
</reference>
<gene>
    <name evidence="8" type="primary">fadA</name>
    <name evidence="8" type="ORF">Mal4_38580</name>
</gene>
<feature type="active site" description="Proton acceptor" evidence="4">
    <location>
        <position position="390"/>
    </location>
</feature>
<protein>
    <submittedName>
        <fullName evidence="8">3-ketoacyl-CoA thiolase</fullName>
        <ecNumber evidence="8">2.3.1.16</ecNumber>
    </submittedName>
</protein>
<evidence type="ECO:0000256" key="4">
    <source>
        <dbReference type="PIRSR" id="PIRSR000429-1"/>
    </source>
</evidence>
<feature type="domain" description="Thiolase C-terminal" evidence="7">
    <location>
        <begin position="295"/>
        <end position="433"/>
    </location>
</feature>
<dbReference type="PROSITE" id="PS00099">
    <property type="entry name" value="THIOLASE_3"/>
    <property type="match status" value="1"/>
</dbReference>
<dbReference type="PANTHER" id="PTHR18919:SF151">
    <property type="entry name" value="BLR2427 PROTEIN"/>
    <property type="match status" value="1"/>
</dbReference>
<evidence type="ECO:0000256" key="3">
    <source>
        <dbReference type="ARBA" id="ARBA00023315"/>
    </source>
</evidence>
<dbReference type="EMBL" id="CP036275">
    <property type="protein sequence ID" value="QDU39513.1"/>
    <property type="molecule type" value="Genomic_DNA"/>
</dbReference>
<sequence length="439" mass="46623">MSTSRRDRLRPPLAVVSGVRTPFAKAYSGFAEVSAAELGRVALEEAIERAGLAPGDVDETVFGNVAGPADSANVSRVIALQAGIPHDRPAHTVNRNCASGMESVFSAWQIIREGRAATVAAGGTESMSQVPMLWSREAQLWLLELRKASLAKRLKLLAQLRPRLFRPVVGLELGLTDPVCGLNMGQTAEILAKEFGISRDDQDAFALRSHQRATAAWDRCFYGDEVTAVDAGGTEPVSKDIGPRPQQTLEALGRLRPIFDRNEGTITAGNSCPITDGAAALILMSADQARARGLEPLGYIRDYAIAGCDPKRMGLGPVFATHKLLQSTGLSITDFDLFEINEAFAAQVLACLKAFASETFAAQQLQASSAIGFIDPDRLNINGGAIALGHPVGVSGTRLILTLLRALAARGLQRGLATLCVGGGQGAAVWVERTLEDQT</sequence>
<dbReference type="InterPro" id="IPR002155">
    <property type="entry name" value="Thiolase"/>
</dbReference>
<dbReference type="EC" id="2.3.1.16" evidence="8"/>
<dbReference type="PIRSF" id="PIRSF000429">
    <property type="entry name" value="Ac-CoA_Ac_transf"/>
    <property type="match status" value="1"/>
</dbReference>
<feature type="active site" description="Acyl-thioester intermediate" evidence="4">
    <location>
        <position position="97"/>
    </location>
</feature>
<feature type="domain" description="Thiolase N-terminal" evidence="6">
    <location>
        <begin position="14"/>
        <end position="286"/>
    </location>
</feature>
<dbReference type="InterPro" id="IPR020616">
    <property type="entry name" value="Thiolase_N"/>
</dbReference>
<comment type="similarity">
    <text evidence="1 5">Belongs to the thiolase-like superfamily. Thiolase family.</text>
</comment>
<dbReference type="PROSITE" id="PS00737">
    <property type="entry name" value="THIOLASE_2"/>
    <property type="match status" value="1"/>
</dbReference>
<dbReference type="AlphaFoldDB" id="A0A517ZAJ1"/>
<name>A0A517ZAJ1_9PLAN</name>
<evidence type="ECO:0000259" key="6">
    <source>
        <dbReference type="Pfam" id="PF00108"/>
    </source>
</evidence>
<feature type="active site" description="Proton acceptor" evidence="4">
    <location>
        <position position="420"/>
    </location>
</feature>
<dbReference type="KEGG" id="mri:Mal4_38580"/>
<dbReference type="GO" id="GO:0003988">
    <property type="term" value="F:acetyl-CoA C-acyltransferase activity"/>
    <property type="evidence" value="ECO:0007669"/>
    <property type="project" value="UniProtKB-EC"/>
</dbReference>
<dbReference type="SUPFAM" id="SSF53901">
    <property type="entry name" value="Thiolase-like"/>
    <property type="match status" value="2"/>
</dbReference>
<evidence type="ECO:0000313" key="8">
    <source>
        <dbReference type="EMBL" id="QDU39513.1"/>
    </source>
</evidence>
<accession>A0A517ZAJ1</accession>
<evidence type="ECO:0000259" key="7">
    <source>
        <dbReference type="Pfam" id="PF02803"/>
    </source>
</evidence>
<dbReference type="Pfam" id="PF00108">
    <property type="entry name" value="Thiolase_N"/>
    <property type="match status" value="1"/>
</dbReference>
<keyword evidence="9" id="KW-1185">Reference proteome</keyword>
<dbReference type="InterPro" id="IPR020613">
    <property type="entry name" value="Thiolase_CS"/>
</dbReference>
<dbReference type="OrthoDB" id="9764892at2"/>
<dbReference type="Pfam" id="PF02803">
    <property type="entry name" value="Thiolase_C"/>
    <property type="match status" value="1"/>
</dbReference>
<dbReference type="InterPro" id="IPR020610">
    <property type="entry name" value="Thiolase_AS"/>
</dbReference>
<keyword evidence="3 5" id="KW-0012">Acyltransferase</keyword>
<dbReference type="InterPro" id="IPR020617">
    <property type="entry name" value="Thiolase_C"/>
</dbReference>
<dbReference type="PANTHER" id="PTHR18919">
    <property type="entry name" value="ACETYL-COA C-ACYLTRANSFERASE"/>
    <property type="match status" value="1"/>
</dbReference>
<dbReference type="RefSeq" id="WP_145370690.1">
    <property type="nucleotide sequence ID" value="NZ_CP036275.1"/>
</dbReference>
<dbReference type="CDD" id="cd00751">
    <property type="entry name" value="thiolase"/>
    <property type="match status" value="1"/>
</dbReference>
<keyword evidence="2 5" id="KW-0808">Transferase</keyword>
<dbReference type="InterPro" id="IPR020615">
    <property type="entry name" value="Thiolase_acyl_enz_int_AS"/>
</dbReference>
<evidence type="ECO:0000313" key="9">
    <source>
        <dbReference type="Proteomes" id="UP000320496"/>
    </source>
</evidence>
<dbReference type="PROSITE" id="PS00098">
    <property type="entry name" value="THIOLASE_1"/>
    <property type="match status" value="1"/>
</dbReference>
<evidence type="ECO:0000256" key="2">
    <source>
        <dbReference type="ARBA" id="ARBA00022679"/>
    </source>
</evidence>
<organism evidence="8 9">
    <name type="scientific">Maioricimonas rarisocia</name>
    <dbReference type="NCBI Taxonomy" id="2528026"/>
    <lineage>
        <taxon>Bacteria</taxon>
        <taxon>Pseudomonadati</taxon>
        <taxon>Planctomycetota</taxon>
        <taxon>Planctomycetia</taxon>
        <taxon>Planctomycetales</taxon>
        <taxon>Planctomycetaceae</taxon>
        <taxon>Maioricimonas</taxon>
    </lineage>
</organism>
<dbReference type="Proteomes" id="UP000320496">
    <property type="component" value="Chromosome"/>
</dbReference>
<dbReference type="Gene3D" id="3.40.47.10">
    <property type="match status" value="1"/>
</dbReference>
<evidence type="ECO:0000256" key="5">
    <source>
        <dbReference type="RuleBase" id="RU003557"/>
    </source>
</evidence>
<proteinExistence type="inferred from homology"/>
<evidence type="ECO:0000256" key="1">
    <source>
        <dbReference type="ARBA" id="ARBA00010982"/>
    </source>
</evidence>